<comment type="caution">
    <text evidence="1">The sequence shown here is derived from an EMBL/GenBank/DDBJ whole genome shotgun (WGS) entry which is preliminary data.</text>
</comment>
<dbReference type="Proteomes" id="UP000266723">
    <property type="component" value="Unassembled WGS sequence"/>
</dbReference>
<organism evidence="1 2">
    <name type="scientific">Brassica cretica</name>
    <name type="common">Mustard</name>
    <dbReference type="NCBI Taxonomy" id="69181"/>
    <lineage>
        <taxon>Eukaryota</taxon>
        <taxon>Viridiplantae</taxon>
        <taxon>Streptophyta</taxon>
        <taxon>Embryophyta</taxon>
        <taxon>Tracheophyta</taxon>
        <taxon>Spermatophyta</taxon>
        <taxon>Magnoliopsida</taxon>
        <taxon>eudicotyledons</taxon>
        <taxon>Gunneridae</taxon>
        <taxon>Pentapetalae</taxon>
        <taxon>rosids</taxon>
        <taxon>malvids</taxon>
        <taxon>Brassicales</taxon>
        <taxon>Brassicaceae</taxon>
        <taxon>Brassiceae</taxon>
        <taxon>Brassica</taxon>
    </lineage>
</organism>
<gene>
    <name evidence="1" type="ORF">DY000_02028731</name>
</gene>
<proteinExistence type="predicted"/>
<reference evidence="1 2" key="1">
    <citation type="journal article" date="2020" name="BMC Genomics">
        <title>Intraspecific diversification of the crop wild relative Brassica cretica Lam. using demographic model selection.</title>
        <authorList>
            <person name="Kioukis A."/>
            <person name="Michalopoulou V.A."/>
            <person name="Briers L."/>
            <person name="Pirintsos S."/>
            <person name="Studholme D.J."/>
            <person name="Pavlidis P."/>
            <person name="Sarris P.F."/>
        </authorList>
    </citation>
    <scope>NUCLEOTIDE SEQUENCE [LARGE SCALE GENOMIC DNA]</scope>
    <source>
        <strain evidence="2">cv. PFS-1207/04</strain>
    </source>
</reference>
<name>A0ABQ7DI48_BRACR</name>
<evidence type="ECO:0000313" key="2">
    <source>
        <dbReference type="Proteomes" id="UP000266723"/>
    </source>
</evidence>
<keyword evidence="2" id="KW-1185">Reference proteome</keyword>
<accession>A0ABQ7DI48</accession>
<sequence>MEDTVGIINVEHGYDSMEDQSGLSAEQKDVIEVSKEKDVELPTVMHTYQGSTSSSHAIFVRGNSIEPDKTLVILEDAKKQNKEIATVSRVHIHYCEGRASPHQYYPRWVRGLMFDMLGDSSNMIGMEFVNFKRTYSDVFWSKPVQREMLLEHGMKELVSCHGDCLWGKR</sequence>
<evidence type="ECO:0000313" key="1">
    <source>
        <dbReference type="EMBL" id="KAF3576950.1"/>
    </source>
</evidence>
<dbReference type="EMBL" id="QGKV02000649">
    <property type="protein sequence ID" value="KAF3576950.1"/>
    <property type="molecule type" value="Genomic_DNA"/>
</dbReference>
<protein>
    <submittedName>
        <fullName evidence="1">Uncharacterized protein</fullName>
    </submittedName>
</protein>